<reference evidence="2" key="1">
    <citation type="submission" date="2015-11" db="EMBL/GenBank/DDBJ databases">
        <title>De novo transcriptome assembly of four potential Pierce s Disease insect vectors from Arizona vineyards.</title>
        <authorList>
            <person name="Tassone E.E."/>
        </authorList>
    </citation>
    <scope>NUCLEOTIDE SEQUENCE</scope>
</reference>
<organism evidence="2">
    <name type="scientific">Cuerna arida</name>
    <dbReference type="NCBI Taxonomy" id="1464854"/>
    <lineage>
        <taxon>Eukaryota</taxon>
        <taxon>Metazoa</taxon>
        <taxon>Ecdysozoa</taxon>
        <taxon>Arthropoda</taxon>
        <taxon>Hexapoda</taxon>
        <taxon>Insecta</taxon>
        <taxon>Pterygota</taxon>
        <taxon>Neoptera</taxon>
        <taxon>Paraneoptera</taxon>
        <taxon>Hemiptera</taxon>
        <taxon>Auchenorrhyncha</taxon>
        <taxon>Membracoidea</taxon>
        <taxon>Cicadellidae</taxon>
        <taxon>Cicadellinae</taxon>
        <taxon>Proconiini</taxon>
        <taxon>Cuerna</taxon>
    </lineage>
</organism>
<feature type="non-terminal residue" evidence="2">
    <location>
        <position position="194"/>
    </location>
</feature>
<accession>A0A1B6G5X8</accession>
<name>A0A1B6G5X8_9HEMI</name>
<feature type="non-terminal residue" evidence="2">
    <location>
        <position position="1"/>
    </location>
</feature>
<dbReference type="EMBL" id="GECZ01011940">
    <property type="protein sequence ID" value="JAS57829.1"/>
    <property type="molecule type" value="Transcribed_RNA"/>
</dbReference>
<evidence type="ECO:0000313" key="2">
    <source>
        <dbReference type="EMBL" id="JAS57829.1"/>
    </source>
</evidence>
<dbReference type="InterPro" id="IPR006579">
    <property type="entry name" value="Pre_C2HC_dom"/>
</dbReference>
<protein>
    <recommendedName>
        <fullName evidence="1">Pre-C2HC domain-containing protein</fullName>
    </recommendedName>
</protein>
<proteinExistence type="predicted"/>
<dbReference type="AlphaFoldDB" id="A0A1B6G5X8"/>
<evidence type="ECO:0000259" key="1">
    <source>
        <dbReference type="SMART" id="SM00596"/>
    </source>
</evidence>
<gene>
    <name evidence="2" type="ORF">g.11664</name>
</gene>
<sequence>KKTKWKFQKIHVKQRSHKPPPIFLNADVQYVPMCNVLKTVIGDNFKCATTTKGVTLYVSTPEAYRTCVKYLREQNADFHSYQLSEDKPFKVVIRGLHPSIDHEVLTEELKKKGHTVRAISNVLSYTKQKLPLFFVDLEVAENNETIFDLDTLMFSKVKVEAPRPKRQLVQCTRCQQYGHTRTYCNHPYKCVRCA</sequence>
<dbReference type="Pfam" id="PF07530">
    <property type="entry name" value="PRE_C2HC"/>
    <property type="match status" value="1"/>
</dbReference>
<feature type="domain" description="Pre-C2HC" evidence="1">
    <location>
        <begin position="102"/>
        <end position="169"/>
    </location>
</feature>
<dbReference type="SMART" id="SM00596">
    <property type="entry name" value="PRE_C2HC"/>
    <property type="match status" value="1"/>
</dbReference>